<evidence type="ECO:0000313" key="2">
    <source>
        <dbReference type="EMBL" id="KFG33607.1"/>
    </source>
</evidence>
<organism evidence="2 3">
    <name type="scientific">Toxoplasma gondii GAB2-2007-GAL-DOM2</name>
    <dbReference type="NCBI Taxonomy" id="1130820"/>
    <lineage>
        <taxon>Eukaryota</taxon>
        <taxon>Sar</taxon>
        <taxon>Alveolata</taxon>
        <taxon>Apicomplexa</taxon>
        <taxon>Conoidasida</taxon>
        <taxon>Coccidia</taxon>
        <taxon>Eucoccidiorida</taxon>
        <taxon>Eimeriorina</taxon>
        <taxon>Sarcocystidae</taxon>
        <taxon>Toxoplasma</taxon>
    </lineage>
</organism>
<dbReference type="AlphaFoldDB" id="A0A086JN89"/>
<gene>
    <name evidence="2" type="ORF">TGDOM2_400680</name>
</gene>
<dbReference type="EMBL" id="AHZU02001319">
    <property type="protein sequence ID" value="KFG33607.1"/>
    <property type="molecule type" value="Genomic_DNA"/>
</dbReference>
<dbReference type="OrthoDB" id="348809at2759"/>
<name>A0A086JN89_TOXGO</name>
<dbReference type="Proteomes" id="UP000028837">
    <property type="component" value="Unassembled WGS sequence"/>
</dbReference>
<accession>A0A086JN89</accession>
<sequence length="177" mass="19504">MTLKVPCPLSTPLYQQLLQEVWSVSGKLQQLEQQVKLLRLERETAARSSCSYTVDGVSLAGGYSESGVDFHSEVQMIKEVLESQREVLLATAQKALELRENTRRMQDYLERRGVKIPVFPEDQEEVAVNAMAVQATQTTGIGSHVAVMELSSLSAFANTLKLFFQVGGSGNTILAAR</sequence>
<keyword evidence="1" id="KW-0175">Coiled coil</keyword>
<proteinExistence type="predicted"/>
<evidence type="ECO:0000313" key="3">
    <source>
        <dbReference type="Proteomes" id="UP000028837"/>
    </source>
</evidence>
<evidence type="ECO:0000256" key="1">
    <source>
        <dbReference type="SAM" id="Coils"/>
    </source>
</evidence>
<dbReference type="VEuPathDB" id="ToxoDB:TGDOM2_400680"/>
<reference evidence="2 3" key="1">
    <citation type="submission" date="2014-02" db="EMBL/GenBank/DDBJ databases">
        <authorList>
            <person name="Sibley D."/>
            <person name="Venepally P."/>
            <person name="Karamycheva S."/>
            <person name="Hadjithomas M."/>
            <person name="Khan A."/>
            <person name="Brunk B."/>
            <person name="Roos D."/>
            <person name="Caler E."/>
            <person name="Lorenzi H."/>
        </authorList>
    </citation>
    <scope>NUCLEOTIDE SEQUENCE [LARGE SCALE GENOMIC DNA]</scope>
    <source>
        <strain evidence="2 3">GAB2-2007-GAL-DOM2</strain>
    </source>
</reference>
<feature type="coiled-coil region" evidence="1">
    <location>
        <begin position="14"/>
        <end position="48"/>
    </location>
</feature>
<protein>
    <submittedName>
        <fullName evidence="2">Uncharacterized protein</fullName>
    </submittedName>
</protein>
<comment type="caution">
    <text evidence="2">The sequence shown here is derived from an EMBL/GenBank/DDBJ whole genome shotgun (WGS) entry which is preliminary data.</text>
</comment>